<evidence type="ECO:0000256" key="7">
    <source>
        <dbReference type="ARBA" id="ARBA00023288"/>
    </source>
</evidence>
<dbReference type="Gene3D" id="2.60.40.2100">
    <property type="match status" value="1"/>
</dbReference>
<evidence type="ECO:0000256" key="3">
    <source>
        <dbReference type="ARBA" id="ARBA00022729"/>
    </source>
</evidence>
<gene>
    <name evidence="8" type="ORF">IAC04_05735</name>
</gene>
<reference evidence="8" key="1">
    <citation type="journal article" date="2021" name="PeerJ">
        <title>Extensive microbial diversity within the chicken gut microbiome revealed by metagenomics and culture.</title>
        <authorList>
            <person name="Gilroy R."/>
            <person name="Ravi A."/>
            <person name="Getino M."/>
            <person name="Pursley I."/>
            <person name="Horton D.L."/>
            <person name="Alikhan N.F."/>
            <person name="Baker D."/>
            <person name="Gharbi K."/>
            <person name="Hall N."/>
            <person name="Watson M."/>
            <person name="Adriaenssens E.M."/>
            <person name="Foster-Nyarko E."/>
            <person name="Jarju S."/>
            <person name="Secka A."/>
            <person name="Antonio M."/>
            <person name="Oren A."/>
            <person name="Chaudhuri R.R."/>
            <person name="La Ragione R."/>
            <person name="Hildebrand F."/>
            <person name="Pallen M.J."/>
        </authorList>
    </citation>
    <scope>NUCLEOTIDE SEQUENCE</scope>
    <source>
        <strain evidence="8">Gambia16-554</strain>
    </source>
</reference>
<dbReference type="Proteomes" id="UP000824115">
    <property type="component" value="Unassembled WGS sequence"/>
</dbReference>
<evidence type="ECO:0000256" key="2">
    <source>
        <dbReference type="ARBA" id="ARBA00007248"/>
    </source>
</evidence>
<dbReference type="PROSITE" id="PS51257">
    <property type="entry name" value="PROKAR_LIPOPROTEIN"/>
    <property type="match status" value="1"/>
</dbReference>
<evidence type="ECO:0000256" key="5">
    <source>
        <dbReference type="ARBA" id="ARBA00023139"/>
    </source>
</evidence>
<keyword evidence="6" id="KW-0998">Cell outer membrane</keyword>
<dbReference type="InterPro" id="IPR014941">
    <property type="entry name" value="FimB/Mfa2/Mfa3"/>
</dbReference>
<dbReference type="EMBL" id="DXAW01000097">
    <property type="protein sequence ID" value="HIZ85971.1"/>
    <property type="molecule type" value="Genomic_DNA"/>
</dbReference>
<evidence type="ECO:0000313" key="9">
    <source>
        <dbReference type="Proteomes" id="UP000824115"/>
    </source>
</evidence>
<comment type="subcellular location">
    <subcellularLocation>
        <location evidence="1">Cell outer membrane</location>
    </subcellularLocation>
</comment>
<accession>A0A9D2KAH7</accession>
<comment type="caution">
    <text evidence="8">The sequence shown here is derived from an EMBL/GenBank/DDBJ whole genome shotgun (WGS) entry which is preliminary data.</text>
</comment>
<reference evidence="8" key="2">
    <citation type="submission" date="2021-04" db="EMBL/GenBank/DDBJ databases">
        <authorList>
            <person name="Gilroy R."/>
        </authorList>
    </citation>
    <scope>NUCLEOTIDE SEQUENCE</scope>
    <source>
        <strain evidence="8">Gambia16-554</strain>
    </source>
</reference>
<comment type="similarity">
    <text evidence="2">Belongs to the bacteroidetes fimbrillin superfamily. FimB/Mfa2 family.</text>
</comment>
<keyword evidence="5" id="KW-0564">Palmitate</keyword>
<evidence type="ECO:0000256" key="4">
    <source>
        <dbReference type="ARBA" id="ARBA00023136"/>
    </source>
</evidence>
<protein>
    <submittedName>
        <fullName evidence="8">FimB/Mfa2 family fimbrial subunit</fullName>
    </submittedName>
</protein>
<proteinExistence type="inferred from homology"/>
<dbReference type="AlphaFoldDB" id="A0A9D2KAH7"/>
<keyword evidence="7" id="KW-0449">Lipoprotein</keyword>
<keyword evidence="3" id="KW-0732">Signal</keyword>
<keyword evidence="4" id="KW-0472">Membrane</keyword>
<dbReference type="Pfam" id="PF08842">
    <property type="entry name" value="Mfa2"/>
    <property type="match status" value="1"/>
</dbReference>
<organism evidence="8 9">
    <name type="scientific">Candidatus Coprenecus stercoravium</name>
    <dbReference type="NCBI Taxonomy" id="2840735"/>
    <lineage>
        <taxon>Bacteria</taxon>
        <taxon>Pseudomonadati</taxon>
        <taxon>Bacteroidota</taxon>
        <taxon>Bacteroidia</taxon>
        <taxon>Bacteroidales</taxon>
        <taxon>Rikenellaceae</taxon>
        <taxon>Rikenellaceae incertae sedis</taxon>
        <taxon>Candidatus Coprenecus</taxon>
    </lineage>
</organism>
<dbReference type="GO" id="GO:0009279">
    <property type="term" value="C:cell outer membrane"/>
    <property type="evidence" value="ECO:0007669"/>
    <property type="project" value="UniProtKB-SubCell"/>
</dbReference>
<evidence type="ECO:0000256" key="1">
    <source>
        <dbReference type="ARBA" id="ARBA00004442"/>
    </source>
</evidence>
<evidence type="ECO:0000313" key="8">
    <source>
        <dbReference type="EMBL" id="HIZ85971.1"/>
    </source>
</evidence>
<evidence type="ECO:0000256" key="6">
    <source>
        <dbReference type="ARBA" id="ARBA00023237"/>
    </source>
</evidence>
<name>A0A9D2KAH7_9BACT</name>
<sequence>MTRARQILLIPVLLLLLGATACIRENIDDCETPVTLEFMYFGDGPVDVFSDRIQSVELFVYSDKGELVQTVSCPQEALASNQGAQLRLLEGSYRIVCWGNVLDNTHIEAEAETPHIGEASWFEGSSCSGIDPLYFGETSITVPRTLRPVRDTVIYTCAHISISVNLLGFADASNFTTASRSAAANGQDSAIVTLVHEDLSAHIDFHNTPSETLTDYTPDLIGHPEKEDSYLATYRVPRFTNSTTSQLVLYHNDTGAELFRRPLADILEGLGIDVESRDELNIELNIHVWNSNGEVHIQVVGWDTEIVFPVM</sequence>